<dbReference type="GO" id="GO:0005778">
    <property type="term" value="C:peroxisomal membrane"/>
    <property type="evidence" value="ECO:0007669"/>
    <property type="project" value="UniProtKB-SubCell"/>
</dbReference>
<comment type="catalytic activity">
    <reaction evidence="16">
        <text>[E2 ubiquitin-conjugating enzyme]-S-ubiquitinyl-L-cysteine + [acceptor protein]-L-cysteine = [E2 ubiquitin-conjugating enzyme]-L-cysteine + [acceptor protein]-S-ubiquitinyl-L-cysteine.</text>
        <dbReference type="EC" id="2.3.2.36"/>
    </reaction>
</comment>
<evidence type="ECO:0000256" key="12">
    <source>
        <dbReference type="ARBA" id="ARBA00022989"/>
    </source>
</evidence>
<dbReference type="GO" id="GO:0016593">
    <property type="term" value="C:Cdc73/Paf1 complex"/>
    <property type="evidence" value="ECO:0007669"/>
    <property type="project" value="TreeGrafter"/>
</dbReference>
<dbReference type="RefSeq" id="XP_025970972.1">
    <property type="nucleotide sequence ID" value="XM_026115187.2"/>
</dbReference>
<keyword evidence="4" id="KW-0813">Transport</keyword>
<evidence type="ECO:0000256" key="19">
    <source>
        <dbReference type="PROSITE-ProRule" id="PRU00175"/>
    </source>
</evidence>
<sequence>MCFSAISIVRAAAVLGRGSCLCGPRGCQGRLAGRFAVAGAEGAGRAEEASSARAVAAQSPLRPWRPRGPAAPAPRCRGLAPAAAQKVFCEDMASSIGNEKSVNPVLRISQLDALELNKALEQLVWSQFTSCFHGFKPGMLAHFEPEVKAFLWLLLWRFTIYSKNATVGQAILNIQYKNNLSQTEKYQPLSKHQKLWYLIFTVGGRWLEERCYDLFSNRQLESFCRIKHCINFGAGLLKLCGLLNFLIFLQKGTFATLTERILGIRSVFSKPQSAREIGFEYMNRELLWHGFAEFLIYLLPLVNVQKLKLKISSWSLPIASLSNSENTLAAHCKECSLCGEWPTLPHTIGCSHVFCYYCIKSNFLFDMYFTCPKCGSEVHSVQPLKYRIEMTELHT</sequence>
<keyword evidence="23" id="KW-1185">Reference proteome</keyword>
<evidence type="ECO:0000256" key="4">
    <source>
        <dbReference type="ARBA" id="ARBA00022448"/>
    </source>
</evidence>
<dbReference type="PROSITE" id="PS50089">
    <property type="entry name" value="ZF_RING_2"/>
    <property type="match status" value="1"/>
</dbReference>
<dbReference type="GO" id="GO:0006635">
    <property type="term" value="P:fatty acid beta-oxidation"/>
    <property type="evidence" value="ECO:0007669"/>
    <property type="project" value="TreeGrafter"/>
</dbReference>
<dbReference type="OrthoDB" id="1701437at2759"/>
<evidence type="ECO:0000256" key="5">
    <source>
        <dbReference type="ARBA" id="ARBA00022679"/>
    </source>
</evidence>
<dbReference type="InterPro" id="IPR013083">
    <property type="entry name" value="Znf_RING/FYVE/PHD"/>
</dbReference>
<feature type="domain" description="RING-type" evidence="21">
    <location>
        <begin position="335"/>
        <end position="374"/>
    </location>
</feature>
<evidence type="ECO:0000256" key="14">
    <source>
        <dbReference type="ARBA" id="ARBA00023140"/>
    </source>
</evidence>
<keyword evidence="5" id="KW-0808">Transferase</keyword>
<dbReference type="GeneID" id="112992241"/>
<evidence type="ECO:0000256" key="17">
    <source>
        <dbReference type="ARBA" id="ARBA00034523"/>
    </source>
</evidence>
<dbReference type="Proteomes" id="UP000694423">
    <property type="component" value="Unplaced"/>
</dbReference>
<dbReference type="InterPro" id="IPR025654">
    <property type="entry name" value="PEX2/10"/>
</dbReference>
<reference evidence="22" key="1">
    <citation type="submission" date="2025-08" db="UniProtKB">
        <authorList>
            <consortium name="Ensembl"/>
        </authorList>
    </citation>
    <scope>IDENTIFICATION</scope>
</reference>
<dbReference type="Ensembl" id="ENSDNVT00000015316.1">
    <property type="protein sequence ID" value="ENSDNVP00000012710.1"/>
    <property type="gene ID" value="ENSDNVG00000008980.1"/>
</dbReference>
<proteinExistence type="inferred from homology"/>
<dbReference type="CDD" id="cd16526">
    <property type="entry name" value="RING-HC_PEX2"/>
    <property type="match status" value="1"/>
</dbReference>
<evidence type="ECO:0000256" key="3">
    <source>
        <dbReference type="ARBA" id="ARBA00008704"/>
    </source>
</evidence>
<evidence type="ECO:0000313" key="22">
    <source>
        <dbReference type="Ensembl" id="ENSDNVP00000012710.1"/>
    </source>
</evidence>
<reference evidence="22" key="2">
    <citation type="submission" date="2025-09" db="UniProtKB">
        <authorList>
            <consortium name="Ensembl"/>
        </authorList>
    </citation>
    <scope>IDENTIFICATION</scope>
</reference>
<dbReference type="GO" id="GO:0008270">
    <property type="term" value="F:zinc ion binding"/>
    <property type="evidence" value="ECO:0007669"/>
    <property type="project" value="UniProtKB-KW"/>
</dbReference>
<keyword evidence="8 19" id="KW-0863">Zinc-finger</keyword>
<evidence type="ECO:0000256" key="1">
    <source>
        <dbReference type="ARBA" id="ARBA00004585"/>
    </source>
</evidence>
<evidence type="ECO:0000256" key="6">
    <source>
        <dbReference type="ARBA" id="ARBA00022692"/>
    </source>
</evidence>
<dbReference type="AlphaFoldDB" id="A0A8C4P7U2"/>
<dbReference type="CTD" id="5828"/>
<keyword evidence="6" id="KW-0812">Transmembrane</keyword>
<keyword evidence="13" id="KW-0472">Membrane</keyword>
<dbReference type="GO" id="GO:0016558">
    <property type="term" value="P:protein import into peroxisome matrix"/>
    <property type="evidence" value="ECO:0007669"/>
    <property type="project" value="InterPro"/>
</dbReference>
<dbReference type="InterPro" id="IPR045859">
    <property type="entry name" value="RING-HC_PEX2"/>
</dbReference>
<dbReference type="EC" id="2.3.2.36" evidence="17"/>
<dbReference type="Pfam" id="PF04757">
    <property type="entry name" value="Pex2_Pex12"/>
    <property type="match status" value="1"/>
</dbReference>
<keyword evidence="14" id="KW-0576">Peroxisome</keyword>
<dbReference type="InterPro" id="IPR017907">
    <property type="entry name" value="Znf_RING_CS"/>
</dbReference>
<evidence type="ECO:0000256" key="18">
    <source>
        <dbReference type="ARBA" id="ARBA00034543"/>
    </source>
</evidence>
<keyword evidence="20" id="KW-0732">Signal</keyword>
<keyword evidence="7" id="KW-0479">Metal-binding</keyword>
<dbReference type="SMART" id="SM00184">
    <property type="entry name" value="RING"/>
    <property type="match status" value="1"/>
</dbReference>
<protein>
    <recommendedName>
        <fullName evidence="18">Peroxisome biogenesis factor 2</fullName>
        <ecNumber evidence="17">2.3.2.36</ecNumber>
    </recommendedName>
    <alternativeName>
        <fullName evidence="15">Peroxin-2</fullName>
    </alternativeName>
</protein>
<evidence type="ECO:0000256" key="9">
    <source>
        <dbReference type="ARBA" id="ARBA00022786"/>
    </source>
</evidence>
<dbReference type="GO" id="GO:0000038">
    <property type="term" value="P:very long-chain fatty acid metabolic process"/>
    <property type="evidence" value="ECO:0007669"/>
    <property type="project" value="TreeGrafter"/>
</dbReference>
<evidence type="ECO:0000259" key="21">
    <source>
        <dbReference type="PROSITE" id="PS50089"/>
    </source>
</evidence>
<name>A0A8C4P7U2_DRONO</name>
<keyword evidence="11" id="KW-0653">Protein transport</keyword>
<comment type="pathway">
    <text evidence="2">Protein modification; protein ubiquitination.</text>
</comment>
<dbReference type="KEGG" id="dne:112992241"/>
<dbReference type="PANTHER" id="PTHR48178">
    <property type="entry name" value="PEROXISOME BIOGENESIS FACTOR 2"/>
    <property type="match status" value="1"/>
</dbReference>
<dbReference type="InterPro" id="IPR006845">
    <property type="entry name" value="Pex_N"/>
</dbReference>
<dbReference type="GO" id="GO:0061630">
    <property type="term" value="F:ubiquitin protein ligase activity"/>
    <property type="evidence" value="ECO:0007669"/>
    <property type="project" value="UniProtKB-EC"/>
</dbReference>
<accession>A0A8C4P7U2</accession>
<gene>
    <name evidence="22" type="primary">PEX2</name>
</gene>
<evidence type="ECO:0000256" key="2">
    <source>
        <dbReference type="ARBA" id="ARBA00004906"/>
    </source>
</evidence>
<evidence type="ECO:0000256" key="10">
    <source>
        <dbReference type="ARBA" id="ARBA00022833"/>
    </source>
</evidence>
<feature type="signal peptide" evidence="20">
    <location>
        <begin position="1"/>
        <end position="16"/>
    </location>
</feature>
<comment type="subcellular location">
    <subcellularLocation>
        <location evidence="1">Peroxisome membrane</location>
        <topology evidence="1">Multi-pass membrane protein</topology>
    </subcellularLocation>
</comment>
<evidence type="ECO:0000256" key="20">
    <source>
        <dbReference type="SAM" id="SignalP"/>
    </source>
</evidence>
<evidence type="ECO:0000256" key="15">
    <source>
        <dbReference type="ARBA" id="ARBA00032511"/>
    </source>
</evidence>
<evidence type="ECO:0000256" key="16">
    <source>
        <dbReference type="ARBA" id="ARBA00034438"/>
    </source>
</evidence>
<dbReference type="Gene3D" id="3.30.40.10">
    <property type="entry name" value="Zinc/RING finger domain, C3HC4 (zinc finger)"/>
    <property type="match status" value="1"/>
</dbReference>
<dbReference type="SUPFAM" id="SSF57850">
    <property type="entry name" value="RING/U-box"/>
    <property type="match status" value="1"/>
</dbReference>
<organism evidence="22 23">
    <name type="scientific">Dromaius novaehollandiae</name>
    <name type="common">Emu</name>
    <dbReference type="NCBI Taxonomy" id="8790"/>
    <lineage>
        <taxon>Eukaryota</taxon>
        <taxon>Metazoa</taxon>
        <taxon>Chordata</taxon>
        <taxon>Craniata</taxon>
        <taxon>Vertebrata</taxon>
        <taxon>Euteleostomi</taxon>
        <taxon>Archelosauria</taxon>
        <taxon>Archosauria</taxon>
        <taxon>Dinosauria</taxon>
        <taxon>Saurischia</taxon>
        <taxon>Theropoda</taxon>
        <taxon>Coelurosauria</taxon>
        <taxon>Aves</taxon>
        <taxon>Palaeognathae</taxon>
        <taxon>Casuariiformes</taxon>
        <taxon>Dromaiidae</taxon>
        <taxon>Dromaius</taxon>
    </lineage>
</organism>
<dbReference type="PANTHER" id="PTHR48178:SF1">
    <property type="entry name" value="PEROXISOME BIOGENESIS FACTOR 2"/>
    <property type="match status" value="1"/>
</dbReference>
<keyword evidence="10" id="KW-0862">Zinc</keyword>
<keyword evidence="9" id="KW-0833">Ubl conjugation pathway</keyword>
<feature type="chain" id="PRO_5034413430" description="Peroxisome biogenesis factor 2" evidence="20">
    <location>
        <begin position="17"/>
        <end position="395"/>
    </location>
</feature>
<evidence type="ECO:0000256" key="11">
    <source>
        <dbReference type="ARBA" id="ARBA00022927"/>
    </source>
</evidence>
<evidence type="ECO:0000256" key="13">
    <source>
        <dbReference type="ARBA" id="ARBA00023136"/>
    </source>
</evidence>
<keyword evidence="12" id="KW-1133">Transmembrane helix</keyword>
<dbReference type="PROSITE" id="PS00518">
    <property type="entry name" value="ZF_RING_1"/>
    <property type="match status" value="1"/>
</dbReference>
<evidence type="ECO:0000313" key="23">
    <source>
        <dbReference type="Proteomes" id="UP000694423"/>
    </source>
</evidence>
<evidence type="ECO:0000256" key="7">
    <source>
        <dbReference type="ARBA" id="ARBA00022723"/>
    </source>
</evidence>
<dbReference type="InterPro" id="IPR001841">
    <property type="entry name" value="Znf_RING"/>
</dbReference>
<comment type="similarity">
    <text evidence="3">Belongs to the pex2/pex10/pex12 family.</text>
</comment>
<evidence type="ECO:0000256" key="8">
    <source>
        <dbReference type="ARBA" id="ARBA00022771"/>
    </source>
</evidence>